<reference evidence="2" key="1">
    <citation type="submission" date="2017-08" db="EMBL/GenBank/DDBJ databases">
        <authorList>
            <person name="de Groot N.N."/>
        </authorList>
    </citation>
    <scope>NUCLEOTIDE SEQUENCE</scope>
    <source>
        <strain evidence="2">ACA-DC 1533</strain>
    </source>
</reference>
<evidence type="ECO:0000313" key="2">
    <source>
        <dbReference type="EMBL" id="SNZ28663.1"/>
    </source>
</evidence>
<feature type="transmembrane region" description="Helical" evidence="1">
    <location>
        <begin position="78"/>
        <end position="108"/>
    </location>
</feature>
<gene>
    <name evidence="2" type="ORF">PLAC3_P08</name>
</gene>
<dbReference type="EMBL" id="LT907846">
    <property type="protein sequence ID" value="SNZ28663.1"/>
    <property type="molecule type" value="Genomic_DNA"/>
</dbReference>
<evidence type="ECO:0000256" key="1">
    <source>
        <dbReference type="SAM" id="Phobius"/>
    </source>
</evidence>
<keyword evidence="1" id="KW-1133">Transmembrane helix</keyword>
<name>A0A285PJ51_9LACO</name>
<keyword evidence="1" id="KW-0472">Membrane</keyword>
<dbReference type="AlphaFoldDB" id="A0A285PJ51"/>
<keyword evidence="1" id="KW-0812">Transmembrane</keyword>
<protein>
    <submittedName>
        <fullName evidence="2">Uncharacterized protein</fullName>
    </submittedName>
</protein>
<organism evidence="2">
    <name type="scientific">Ligilactobacillus acidipiscis</name>
    <dbReference type="NCBI Taxonomy" id="89059"/>
    <lineage>
        <taxon>Bacteria</taxon>
        <taxon>Bacillati</taxon>
        <taxon>Bacillota</taxon>
        <taxon>Bacilli</taxon>
        <taxon>Lactobacillales</taxon>
        <taxon>Lactobacillaceae</taxon>
        <taxon>Ligilactobacillus</taxon>
    </lineage>
</organism>
<accession>A0A285PJ51</accession>
<proteinExistence type="predicted"/>
<sequence>MELNVRVVLSYSFLSEGTELESIFLWNFFIFLLEKGHARALKNTLKKYIKDYFFNTFKYFRERQSLYYQGLQRKYIPFLYVIYTLFVRHLYLFCTSFIPFLYVIYTFFVRHLYLYL</sequence>